<keyword evidence="6" id="KW-1003">Cell membrane</keyword>
<comment type="subunit">
    <text evidence="6">The complex is composed of six subunits: RnfA, RnfB, RnfC, RnfD, RnfE and RnfG.</text>
</comment>
<dbReference type="HAMAP" id="MF_00479">
    <property type="entry name" value="RsxG_RnfG"/>
    <property type="match status" value="1"/>
</dbReference>
<dbReference type="Proteomes" id="UP000284277">
    <property type="component" value="Unassembled WGS sequence"/>
</dbReference>
<keyword evidence="9" id="KW-1185">Reference proteome</keyword>
<dbReference type="EMBL" id="MCIA01000032">
    <property type="protein sequence ID" value="RKD29415.1"/>
    <property type="molecule type" value="Genomic_DNA"/>
</dbReference>
<keyword evidence="6" id="KW-0812">Transmembrane</keyword>
<protein>
    <recommendedName>
        <fullName evidence="6">Ion-translocating oxidoreductase complex subunit G</fullName>
        <ecNumber evidence="6">7.-.-.-</ecNumber>
    </recommendedName>
    <alternativeName>
        <fullName evidence="6">Rnf electron transport complex subunit G</fullName>
    </alternativeName>
</protein>
<dbReference type="NCBIfam" id="TIGR01947">
    <property type="entry name" value="rnfG"/>
    <property type="match status" value="1"/>
</dbReference>
<keyword evidence="3 6" id="KW-0285">Flavoprotein</keyword>
<evidence type="ECO:0000256" key="4">
    <source>
        <dbReference type="ARBA" id="ARBA00022643"/>
    </source>
</evidence>
<gene>
    <name evidence="6" type="primary">rnfG</name>
    <name evidence="8" type="ORF">BET01_08710</name>
</gene>
<feature type="modified residue" description="FMN phosphoryl threonine" evidence="6">
    <location>
        <position position="181"/>
    </location>
</feature>
<dbReference type="GO" id="GO:0009055">
    <property type="term" value="F:electron transfer activity"/>
    <property type="evidence" value="ECO:0007669"/>
    <property type="project" value="InterPro"/>
</dbReference>
<keyword evidence="5 6" id="KW-0249">Electron transport</keyword>
<dbReference type="GO" id="GO:0010181">
    <property type="term" value="F:FMN binding"/>
    <property type="evidence" value="ECO:0007669"/>
    <property type="project" value="InterPro"/>
</dbReference>
<dbReference type="InterPro" id="IPR007329">
    <property type="entry name" value="FMN-bd"/>
</dbReference>
<keyword evidence="6" id="KW-1278">Translocase</keyword>
<comment type="function">
    <text evidence="6">Part of a membrane-bound complex that couples electron transfer with translocation of ions across the membrane.</text>
</comment>
<comment type="cofactor">
    <cofactor evidence="6">
        <name>FMN</name>
        <dbReference type="ChEBI" id="CHEBI:58210"/>
    </cofactor>
</comment>
<dbReference type="Pfam" id="PF04205">
    <property type="entry name" value="FMN_bind"/>
    <property type="match status" value="1"/>
</dbReference>
<dbReference type="EC" id="7.-.-.-" evidence="6"/>
<dbReference type="GO" id="GO:0022900">
    <property type="term" value="P:electron transport chain"/>
    <property type="evidence" value="ECO:0007669"/>
    <property type="project" value="UniProtKB-UniRule"/>
</dbReference>
<comment type="caution">
    <text evidence="8">The sequence shown here is derived from an EMBL/GenBank/DDBJ whole genome shotgun (WGS) entry which is preliminary data.</text>
</comment>
<comment type="similarity">
    <text evidence="6">Belongs to the RnfG family.</text>
</comment>
<evidence type="ECO:0000313" key="9">
    <source>
        <dbReference type="Proteomes" id="UP000284277"/>
    </source>
</evidence>
<evidence type="ECO:0000256" key="5">
    <source>
        <dbReference type="ARBA" id="ARBA00022982"/>
    </source>
</evidence>
<keyword evidence="2 6" id="KW-0597">Phosphoprotein</keyword>
<keyword evidence="1 6" id="KW-0813">Transport</keyword>
<comment type="subcellular location">
    <subcellularLocation>
        <location evidence="6">Cell membrane</location>
        <topology evidence="6">Single-pass membrane protein</topology>
    </subcellularLocation>
</comment>
<evidence type="ECO:0000256" key="1">
    <source>
        <dbReference type="ARBA" id="ARBA00022448"/>
    </source>
</evidence>
<evidence type="ECO:0000256" key="6">
    <source>
        <dbReference type="HAMAP-Rule" id="MF_00479"/>
    </source>
</evidence>
<evidence type="ECO:0000256" key="2">
    <source>
        <dbReference type="ARBA" id="ARBA00022553"/>
    </source>
</evidence>
<feature type="domain" description="FMN-binding" evidence="7">
    <location>
        <begin position="109"/>
        <end position="198"/>
    </location>
</feature>
<reference evidence="8 9" key="1">
    <citation type="submission" date="2016-08" db="EMBL/GenBank/DDBJ databases">
        <title>A new outlook on sporulation: Clostridium algidixylanolyticum.</title>
        <authorList>
            <person name="Poppleton D.I."/>
            <person name="Gribaldo S."/>
        </authorList>
    </citation>
    <scope>NUCLEOTIDE SEQUENCE [LARGE SCALE GENOMIC DNA]</scope>
    <source>
        <strain evidence="8 9">SPL73</strain>
    </source>
</reference>
<keyword evidence="6" id="KW-0472">Membrane</keyword>
<dbReference type="PANTHER" id="PTHR36118">
    <property type="entry name" value="ION-TRANSLOCATING OXIDOREDUCTASE COMPLEX SUBUNIT G"/>
    <property type="match status" value="1"/>
</dbReference>
<organism evidence="8 9">
    <name type="scientific">Lacrimispora algidixylanolytica</name>
    <dbReference type="NCBI Taxonomy" id="94868"/>
    <lineage>
        <taxon>Bacteria</taxon>
        <taxon>Bacillati</taxon>
        <taxon>Bacillota</taxon>
        <taxon>Clostridia</taxon>
        <taxon>Lachnospirales</taxon>
        <taxon>Lachnospiraceae</taxon>
        <taxon>Lacrimispora</taxon>
    </lineage>
</organism>
<evidence type="ECO:0000259" key="7">
    <source>
        <dbReference type="SMART" id="SM00900"/>
    </source>
</evidence>
<proteinExistence type="inferred from homology"/>
<keyword evidence="4 6" id="KW-0288">FMN</keyword>
<keyword evidence="6" id="KW-1133">Transmembrane helix</keyword>
<dbReference type="OrthoDB" id="9787579at2"/>
<accession>A0A419SW44</accession>
<sequence>MKSKTIIKDAFILFAITVISGLILGGVHELTKDIIAESSNSAYMEAYKTVFPDAAEFKEDDKLKEALKKTNEELPTQDYGNVGIDQALQVIDKNGAIIGYLVTSHSNDSYDGVVKILVGVNEDKTIKGIEMLELNDTPGLGQRAEEPEFKGQYSGKSGESLTVIKSGNAGDAEINAISGATITSRAVTNAVNAVLYLVSHNVDQ</sequence>
<dbReference type="RefSeq" id="WP_120198248.1">
    <property type="nucleotide sequence ID" value="NZ_MCIA01000032.1"/>
</dbReference>
<dbReference type="GO" id="GO:0005886">
    <property type="term" value="C:plasma membrane"/>
    <property type="evidence" value="ECO:0007669"/>
    <property type="project" value="UniProtKB-SubCell"/>
</dbReference>
<dbReference type="SMART" id="SM00900">
    <property type="entry name" value="FMN_bind"/>
    <property type="match status" value="1"/>
</dbReference>
<evidence type="ECO:0000313" key="8">
    <source>
        <dbReference type="EMBL" id="RKD29415.1"/>
    </source>
</evidence>
<dbReference type="PIRSF" id="PIRSF006091">
    <property type="entry name" value="E_trnsport_RnfG"/>
    <property type="match status" value="1"/>
</dbReference>
<evidence type="ECO:0000256" key="3">
    <source>
        <dbReference type="ARBA" id="ARBA00022630"/>
    </source>
</evidence>
<dbReference type="PANTHER" id="PTHR36118:SF1">
    <property type="entry name" value="ION-TRANSLOCATING OXIDOREDUCTASE COMPLEX SUBUNIT G"/>
    <property type="match status" value="1"/>
</dbReference>
<dbReference type="AlphaFoldDB" id="A0A419SW44"/>
<dbReference type="InterPro" id="IPR010209">
    <property type="entry name" value="Ion_transpt_RnfG/RsxG"/>
</dbReference>
<name>A0A419SW44_9FIRM</name>